<evidence type="ECO:0000256" key="1">
    <source>
        <dbReference type="SAM" id="MobiDB-lite"/>
    </source>
</evidence>
<organism evidence="2 3">
    <name type="scientific">Punica granatum</name>
    <name type="common">Pomegranate</name>
    <dbReference type="NCBI Taxonomy" id="22663"/>
    <lineage>
        <taxon>Eukaryota</taxon>
        <taxon>Viridiplantae</taxon>
        <taxon>Streptophyta</taxon>
        <taxon>Embryophyta</taxon>
        <taxon>Tracheophyta</taxon>
        <taxon>Spermatophyta</taxon>
        <taxon>Magnoliopsida</taxon>
        <taxon>eudicotyledons</taxon>
        <taxon>Gunneridae</taxon>
        <taxon>Pentapetalae</taxon>
        <taxon>rosids</taxon>
        <taxon>malvids</taxon>
        <taxon>Myrtales</taxon>
        <taxon>Lythraceae</taxon>
        <taxon>Punica</taxon>
    </lineage>
</organism>
<evidence type="ECO:0000313" key="3">
    <source>
        <dbReference type="Proteomes" id="UP000233551"/>
    </source>
</evidence>
<evidence type="ECO:0000313" key="2">
    <source>
        <dbReference type="EMBL" id="PKI62565.1"/>
    </source>
</evidence>
<name>A0A2I0K1Y7_PUNGR</name>
<reference evidence="2 3" key="1">
    <citation type="submission" date="2017-11" db="EMBL/GenBank/DDBJ databases">
        <title>De-novo sequencing of pomegranate (Punica granatum L.) genome.</title>
        <authorList>
            <person name="Akparov Z."/>
            <person name="Amiraslanov A."/>
            <person name="Hajiyeva S."/>
            <person name="Abbasov M."/>
            <person name="Kaur K."/>
            <person name="Hamwieh A."/>
            <person name="Solovyev V."/>
            <person name="Salamov A."/>
            <person name="Braich B."/>
            <person name="Kosarev P."/>
            <person name="Mahmoud A."/>
            <person name="Hajiyev E."/>
            <person name="Babayeva S."/>
            <person name="Izzatullayeva V."/>
            <person name="Mammadov A."/>
            <person name="Mammadov A."/>
            <person name="Sharifova S."/>
            <person name="Ojaghi J."/>
            <person name="Eynullazada K."/>
            <person name="Bayramov B."/>
            <person name="Abdulazimova A."/>
            <person name="Shahmuradov I."/>
        </authorList>
    </citation>
    <scope>NUCLEOTIDE SEQUENCE [LARGE SCALE GENOMIC DNA]</scope>
    <source>
        <strain evidence="3">cv. AG2017</strain>
        <tissue evidence="2">Leaf</tissue>
    </source>
</reference>
<protein>
    <submittedName>
        <fullName evidence="2">Uncharacterized protein</fullName>
    </submittedName>
</protein>
<accession>A0A2I0K1Y7</accession>
<dbReference type="EMBL" id="PGOL01000961">
    <property type="protein sequence ID" value="PKI62565.1"/>
    <property type="molecule type" value="Genomic_DNA"/>
</dbReference>
<dbReference type="AlphaFoldDB" id="A0A2I0K1Y7"/>
<gene>
    <name evidence="2" type="ORF">CRG98_016987</name>
</gene>
<dbReference type="Proteomes" id="UP000233551">
    <property type="component" value="Unassembled WGS sequence"/>
</dbReference>
<feature type="region of interest" description="Disordered" evidence="1">
    <location>
        <begin position="1"/>
        <end position="43"/>
    </location>
</feature>
<sequence length="84" mass="8845">MSRTGELARSKESELAESNSNSTSLCVHNLRRDGAGDSSDGGPLRVRLVHVSMTCSRLFTLPSSNGYPCCGQTAPTTLLMGGDV</sequence>
<feature type="compositionally biased region" description="Polar residues" evidence="1">
    <location>
        <begin position="16"/>
        <end position="26"/>
    </location>
</feature>
<keyword evidence="3" id="KW-1185">Reference proteome</keyword>
<feature type="compositionally biased region" description="Basic and acidic residues" evidence="1">
    <location>
        <begin position="1"/>
        <end position="14"/>
    </location>
</feature>
<proteinExistence type="predicted"/>
<comment type="caution">
    <text evidence="2">The sequence shown here is derived from an EMBL/GenBank/DDBJ whole genome shotgun (WGS) entry which is preliminary data.</text>
</comment>